<evidence type="ECO:0000313" key="6">
    <source>
        <dbReference type="Proteomes" id="UP000608530"/>
    </source>
</evidence>
<organism evidence="5 6">
    <name type="scientific">Leucobacter chromiisoli</name>
    <dbReference type="NCBI Taxonomy" id="2796471"/>
    <lineage>
        <taxon>Bacteria</taxon>
        <taxon>Bacillati</taxon>
        <taxon>Actinomycetota</taxon>
        <taxon>Actinomycetes</taxon>
        <taxon>Micrococcales</taxon>
        <taxon>Microbacteriaceae</taxon>
        <taxon>Leucobacter</taxon>
    </lineage>
</organism>
<dbReference type="EMBL" id="JAEHOH010000010">
    <property type="protein sequence ID" value="MBK0418986.1"/>
    <property type="molecule type" value="Genomic_DNA"/>
</dbReference>
<evidence type="ECO:0000313" key="5">
    <source>
        <dbReference type="EMBL" id="MBK0418986.1"/>
    </source>
</evidence>
<dbReference type="PANTHER" id="PTHR38445:SF9">
    <property type="entry name" value="HTH-TYPE TRANSCRIPTIONAL REPRESSOR YTRA"/>
    <property type="match status" value="1"/>
</dbReference>
<dbReference type="Gene3D" id="1.10.10.10">
    <property type="entry name" value="Winged helix-like DNA-binding domain superfamily/Winged helix DNA-binding domain"/>
    <property type="match status" value="1"/>
</dbReference>
<name>A0A934UV10_9MICO</name>
<dbReference type="RefSeq" id="WP_200115132.1">
    <property type="nucleotide sequence ID" value="NZ_JAEHOH010000010.1"/>
</dbReference>
<gene>
    <name evidence="5" type="ORF">JD276_08050</name>
</gene>
<evidence type="ECO:0000256" key="1">
    <source>
        <dbReference type="ARBA" id="ARBA00023015"/>
    </source>
</evidence>
<dbReference type="GO" id="GO:0003700">
    <property type="term" value="F:DNA-binding transcription factor activity"/>
    <property type="evidence" value="ECO:0007669"/>
    <property type="project" value="InterPro"/>
</dbReference>
<comment type="caution">
    <text evidence="5">The sequence shown here is derived from an EMBL/GenBank/DDBJ whole genome shotgun (WGS) entry which is preliminary data.</text>
</comment>
<protein>
    <submittedName>
        <fullName evidence="5">GntR family transcriptional regulator</fullName>
    </submittedName>
</protein>
<dbReference type="Proteomes" id="UP000608530">
    <property type="component" value="Unassembled WGS sequence"/>
</dbReference>
<dbReference type="InterPro" id="IPR000524">
    <property type="entry name" value="Tscrpt_reg_HTH_GntR"/>
</dbReference>
<feature type="domain" description="HTH gntR-type" evidence="4">
    <location>
        <begin position="27"/>
        <end position="95"/>
    </location>
</feature>
<dbReference type="Pfam" id="PF00392">
    <property type="entry name" value="GntR"/>
    <property type="match status" value="1"/>
</dbReference>
<dbReference type="InterPro" id="IPR036388">
    <property type="entry name" value="WH-like_DNA-bd_sf"/>
</dbReference>
<proteinExistence type="predicted"/>
<dbReference type="SUPFAM" id="SSF46785">
    <property type="entry name" value="Winged helix' DNA-binding domain"/>
    <property type="match status" value="1"/>
</dbReference>
<keyword evidence="6" id="KW-1185">Reference proteome</keyword>
<dbReference type="PROSITE" id="PS50949">
    <property type="entry name" value="HTH_GNTR"/>
    <property type="match status" value="1"/>
</dbReference>
<keyword evidence="2" id="KW-0238">DNA-binding</keyword>
<dbReference type="GO" id="GO:0003677">
    <property type="term" value="F:DNA binding"/>
    <property type="evidence" value="ECO:0007669"/>
    <property type="project" value="UniProtKB-KW"/>
</dbReference>
<reference evidence="5" key="1">
    <citation type="submission" date="2020-12" db="EMBL/GenBank/DDBJ databases">
        <title>Leucobacter sp. CAS1, isolated from Chromium sludge.</title>
        <authorList>
            <person name="Xu Z."/>
        </authorList>
    </citation>
    <scope>NUCLEOTIDE SEQUENCE</scope>
    <source>
        <strain evidence="5">CSA1</strain>
    </source>
</reference>
<keyword evidence="3" id="KW-0804">Transcription</keyword>
<dbReference type="PANTHER" id="PTHR38445">
    <property type="entry name" value="HTH-TYPE TRANSCRIPTIONAL REPRESSOR YTRA"/>
    <property type="match status" value="1"/>
</dbReference>
<evidence type="ECO:0000259" key="4">
    <source>
        <dbReference type="PROSITE" id="PS50949"/>
    </source>
</evidence>
<dbReference type="AlphaFoldDB" id="A0A934UV10"/>
<sequence>MTHEAKDHRADQAAAARLLALDPGSSAPPFRQLHDAVVRGVASGSLRPGQRLPTVRALAAELGLAANTVASAYRALEESGVVEGRGRAGTFVSLGDDPVEAAARRIAIEAAARLRKLGLDAERAGRLLVEAVEGSEASGGSGG</sequence>
<dbReference type="SMART" id="SM00345">
    <property type="entry name" value="HTH_GNTR"/>
    <property type="match status" value="1"/>
</dbReference>
<keyword evidence="1" id="KW-0805">Transcription regulation</keyword>
<evidence type="ECO:0000256" key="2">
    <source>
        <dbReference type="ARBA" id="ARBA00023125"/>
    </source>
</evidence>
<accession>A0A934UV10</accession>
<dbReference type="InterPro" id="IPR036390">
    <property type="entry name" value="WH_DNA-bd_sf"/>
</dbReference>
<evidence type="ECO:0000256" key="3">
    <source>
        <dbReference type="ARBA" id="ARBA00023163"/>
    </source>
</evidence>